<evidence type="ECO:0000256" key="5">
    <source>
        <dbReference type="ARBA" id="ARBA00023128"/>
    </source>
</evidence>
<dbReference type="GO" id="GO:0006412">
    <property type="term" value="P:translation"/>
    <property type="evidence" value="ECO:0007669"/>
    <property type="project" value="TreeGrafter"/>
</dbReference>
<dbReference type="Pfam" id="PF14955">
    <property type="entry name" value="MRP-S24"/>
    <property type="match status" value="1"/>
</dbReference>
<dbReference type="Proteomes" id="UP001497497">
    <property type="component" value="Unassembled WGS sequence"/>
</dbReference>
<proteinExistence type="inferred from homology"/>
<name>A0AAV2HQ34_LYMST</name>
<evidence type="ECO:0000313" key="7">
    <source>
        <dbReference type="EMBL" id="CAL1535615.1"/>
    </source>
</evidence>
<dbReference type="GO" id="GO:1990904">
    <property type="term" value="C:ribonucleoprotein complex"/>
    <property type="evidence" value="ECO:0007669"/>
    <property type="project" value="UniProtKB-KW"/>
</dbReference>
<keyword evidence="8" id="KW-1185">Reference proteome</keyword>
<accession>A0AAV2HQ34</accession>
<comment type="subcellular location">
    <subcellularLocation>
        <location evidence="1">Mitochondrion</location>
    </subcellularLocation>
</comment>
<dbReference type="GO" id="GO:0005840">
    <property type="term" value="C:ribosome"/>
    <property type="evidence" value="ECO:0007669"/>
    <property type="project" value="UniProtKB-KW"/>
</dbReference>
<dbReference type="PANTHER" id="PTHR21244">
    <property type="entry name" value="MITOCHONDRIAL 28S RIBOSOMAL PROTEIN S24"/>
    <property type="match status" value="1"/>
</dbReference>
<reference evidence="7 8" key="1">
    <citation type="submission" date="2024-04" db="EMBL/GenBank/DDBJ databases">
        <authorList>
            <consortium name="Genoscope - CEA"/>
            <person name="William W."/>
        </authorList>
    </citation>
    <scope>NUCLEOTIDE SEQUENCE [LARGE SCALE GENOMIC DNA]</scope>
</reference>
<comment type="caution">
    <text evidence="7">The sequence shown here is derived from an EMBL/GenBank/DDBJ whole genome shotgun (WGS) entry which is preliminary data.</text>
</comment>
<keyword evidence="6" id="KW-0687">Ribonucleoprotein</keyword>
<evidence type="ECO:0000256" key="1">
    <source>
        <dbReference type="ARBA" id="ARBA00004173"/>
    </source>
</evidence>
<comment type="similarity">
    <text evidence="2">Belongs to the universal ribosomal protein uS3 family.</text>
</comment>
<keyword evidence="5" id="KW-0496">Mitochondrion</keyword>
<dbReference type="AlphaFoldDB" id="A0AAV2HQ34"/>
<gene>
    <name evidence="7" type="ORF">GSLYS_00009575001</name>
</gene>
<keyword evidence="4" id="KW-0689">Ribosomal protein</keyword>
<sequence>MALFSNMIALSQMSQKILPYSTLRVALRGLSTSACVCKNKRTGVPKATQFKTRPLTYEEAQAPHYMYQRKGWLSWNTTNLYEEKRIAETTFEDLIIRKFIFGTWHGALTSEVIIKRRHNLIVLSYLVTMEKTLLRQIYFLKGYTEELLSTWLKCPVKVELQAIGSKAEVIFKKI</sequence>
<dbReference type="PANTHER" id="PTHR21244:SF1">
    <property type="entry name" value="SMALL RIBOSOMAL SUBUNIT PROTEIN US3M"/>
    <property type="match status" value="1"/>
</dbReference>
<dbReference type="GO" id="GO:0005739">
    <property type="term" value="C:mitochondrion"/>
    <property type="evidence" value="ECO:0007669"/>
    <property type="project" value="UniProtKB-SubCell"/>
</dbReference>
<organism evidence="7 8">
    <name type="scientific">Lymnaea stagnalis</name>
    <name type="common">Great pond snail</name>
    <name type="synonym">Helix stagnalis</name>
    <dbReference type="NCBI Taxonomy" id="6523"/>
    <lineage>
        <taxon>Eukaryota</taxon>
        <taxon>Metazoa</taxon>
        <taxon>Spiralia</taxon>
        <taxon>Lophotrochozoa</taxon>
        <taxon>Mollusca</taxon>
        <taxon>Gastropoda</taxon>
        <taxon>Heterobranchia</taxon>
        <taxon>Euthyneura</taxon>
        <taxon>Panpulmonata</taxon>
        <taxon>Hygrophila</taxon>
        <taxon>Lymnaeoidea</taxon>
        <taxon>Lymnaeidae</taxon>
        <taxon>Lymnaea</taxon>
    </lineage>
</organism>
<evidence type="ECO:0000256" key="2">
    <source>
        <dbReference type="ARBA" id="ARBA00010761"/>
    </source>
</evidence>
<evidence type="ECO:0000256" key="6">
    <source>
        <dbReference type="ARBA" id="ARBA00023274"/>
    </source>
</evidence>
<evidence type="ECO:0008006" key="9">
    <source>
        <dbReference type="Google" id="ProtNLM"/>
    </source>
</evidence>
<dbReference type="EMBL" id="CAXITT010000207">
    <property type="protein sequence ID" value="CAL1535615.1"/>
    <property type="molecule type" value="Genomic_DNA"/>
</dbReference>
<dbReference type="InterPro" id="IPR026146">
    <property type="entry name" value="Ribosomal_uS3m"/>
</dbReference>
<keyword evidence="3" id="KW-0809">Transit peptide</keyword>
<evidence type="ECO:0000313" key="8">
    <source>
        <dbReference type="Proteomes" id="UP001497497"/>
    </source>
</evidence>
<evidence type="ECO:0000256" key="3">
    <source>
        <dbReference type="ARBA" id="ARBA00022946"/>
    </source>
</evidence>
<protein>
    <recommendedName>
        <fullName evidence="9">28S ribosomal protein S24, mitochondrial</fullName>
    </recommendedName>
</protein>
<evidence type="ECO:0000256" key="4">
    <source>
        <dbReference type="ARBA" id="ARBA00022980"/>
    </source>
</evidence>